<keyword evidence="2 7" id="KW-0732">Signal</keyword>
<dbReference type="GO" id="GO:0004252">
    <property type="term" value="F:serine-type endopeptidase activity"/>
    <property type="evidence" value="ECO:0007669"/>
    <property type="project" value="UniProtKB-EC"/>
</dbReference>
<dbReference type="Gene3D" id="2.40.10.10">
    <property type="entry name" value="Trypsin-like serine proteases"/>
    <property type="match status" value="1"/>
</dbReference>
<accession>A0AAD9FCX1</accession>
<dbReference type="PRINTS" id="PR00722">
    <property type="entry name" value="CHYMOTRYPSIN"/>
</dbReference>
<keyword evidence="4" id="KW-1015">Disulfide bond</keyword>
<dbReference type="Pfam" id="PF00089">
    <property type="entry name" value="Trypsin"/>
    <property type="match status" value="1"/>
</dbReference>
<dbReference type="PROSITE" id="PS00134">
    <property type="entry name" value="TRYPSIN_HIS"/>
    <property type="match status" value="1"/>
</dbReference>
<dbReference type="PROSITE" id="PS50240">
    <property type="entry name" value="TRYPSIN_DOM"/>
    <property type="match status" value="1"/>
</dbReference>
<dbReference type="InterPro" id="IPR043504">
    <property type="entry name" value="Peptidase_S1_PA_chymotrypsin"/>
</dbReference>
<keyword evidence="3" id="KW-0865">Zymogen</keyword>
<dbReference type="InterPro" id="IPR001314">
    <property type="entry name" value="Peptidase_S1A"/>
</dbReference>
<dbReference type="InterPro" id="IPR009003">
    <property type="entry name" value="Peptidase_S1_PA"/>
</dbReference>
<evidence type="ECO:0000313" key="10">
    <source>
        <dbReference type="Proteomes" id="UP001228049"/>
    </source>
</evidence>
<evidence type="ECO:0000256" key="1">
    <source>
        <dbReference type="ARBA" id="ARBA00004239"/>
    </source>
</evidence>
<feature type="chain" id="PRO_5041962295" description="trypsin" evidence="7">
    <location>
        <begin position="18"/>
        <end position="253"/>
    </location>
</feature>
<dbReference type="PANTHER" id="PTHR24271">
    <property type="entry name" value="KALLIKREIN-RELATED"/>
    <property type="match status" value="1"/>
</dbReference>
<feature type="domain" description="Peptidase S1" evidence="8">
    <location>
        <begin position="25"/>
        <end position="238"/>
    </location>
</feature>
<organism evidence="9 10">
    <name type="scientific">Dissostichus eleginoides</name>
    <name type="common">Patagonian toothfish</name>
    <name type="synonym">Dissostichus amissus</name>
    <dbReference type="NCBI Taxonomy" id="100907"/>
    <lineage>
        <taxon>Eukaryota</taxon>
        <taxon>Metazoa</taxon>
        <taxon>Chordata</taxon>
        <taxon>Craniata</taxon>
        <taxon>Vertebrata</taxon>
        <taxon>Euteleostomi</taxon>
        <taxon>Actinopterygii</taxon>
        <taxon>Neopterygii</taxon>
        <taxon>Teleostei</taxon>
        <taxon>Neoteleostei</taxon>
        <taxon>Acanthomorphata</taxon>
        <taxon>Eupercaria</taxon>
        <taxon>Perciformes</taxon>
        <taxon>Notothenioidei</taxon>
        <taxon>Nototheniidae</taxon>
        <taxon>Dissostichus</taxon>
    </lineage>
</organism>
<dbReference type="Proteomes" id="UP001228049">
    <property type="component" value="Unassembled WGS sequence"/>
</dbReference>
<protein>
    <recommendedName>
        <fullName evidence="6">trypsin</fullName>
        <ecNumber evidence="6">3.4.21.4</ecNumber>
    </recommendedName>
</protein>
<dbReference type="GO" id="GO:0005576">
    <property type="term" value="C:extracellular region"/>
    <property type="evidence" value="ECO:0007669"/>
    <property type="project" value="UniProtKB-SubCell"/>
</dbReference>
<proteinExistence type="predicted"/>
<dbReference type="InterPro" id="IPR018114">
    <property type="entry name" value="TRYPSIN_HIS"/>
</dbReference>
<dbReference type="PANTHER" id="PTHR24271:SF81">
    <property type="entry name" value="GRANZYME B"/>
    <property type="match status" value="1"/>
</dbReference>
<feature type="signal peptide" evidence="7">
    <location>
        <begin position="1"/>
        <end position="17"/>
    </location>
</feature>
<dbReference type="CDD" id="cd00190">
    <property type="entry name" value="Tryp_SPc"/>
    <property type="match status" value="1"/>
</dbReference>
<dbReference type="EC" id="3.4.21.4" evidence="6"/>
<evidence type="ECO:0000259" key="8">
    <source>
        <dbReference type="PROSITE" id="PS50240"/>
    </source>
</evidence>
<dbReference type="SUPFAM" id="SSF50494">
    <property type="entry name" value="Trypsin-like serine proteases"/>
    <property type="match status" value="1"/>
</dbReference>
<evidence type="ECO:0000256" key="6">
    <source>
        <dbReference type="ARBA" id="ARBA00038868"/>
    </source>
</evidence>
<dbReference type="GO" id="GO:0006508">
    <property type="term" value="P:proteolysis"/>
    <property type="evidence" value="ECO:0007669"/>
    <property type="project" value="InterPro"/>
</dbReference>
<evidence type="ECO:0000256" key="2">
    <source>
        <dbReference type="ARBA" id="ARBA00022729"/>
    </source>
</evidence>
<evidence type="ECO:0000256" key="7">
    <source>
        <dbReference type="SAM" id="SignalP"/>
    </source>
</evidence>
<evidence type="ECO:0000256" key="4">
    <source>
        <dbReference type="ARBA" id="ARBA00023157"/>
    </source>
</evidence>
<dbReference type="InterPro" id="IPR001254">
    <property type="entry name" value="Trypsin_dom"/>
</dbReference>
<reference evidence="9" key="1">
    <citation type="submission" date="2023-04" db="EMBL/GenBank/DDBJ databases">
        <title>Chromosome-level genome of Chaenocephalus aceratus.</title>
        <authorList>
            <person name="Park H."/>
        </authorList>
    </citation>
    <scope>NUCLEOTIDE SEQUENCE</scope>
    <source>
        <strain evidence="9">DE</strain>
        <tissue evidence="9">Muscle</tissue>
    </source>
</reference>
<comment type="catalytic activity">
    <reaction evidence="5">
        <text>Preferential cleavage: Arg-|-Xaa, Lys-|-Xaa.</text>
        <dbReference type="EC" id="3.4.21.4"/>
    </reaction>
</comment>
<evidence type="ECO:0000256" key="3">
    <source>
        <dbReference type="ARBA" id="ARBA00023145"/>
    </source>
</evidence>
<dbReference type="EMBL" id="JASDAP010000009">
    <property type="protein sequence ID" value="KAK1897169.1"/>
    <property type="molecule type" value="Genomic_DNA"/>
</dbReference>
<dbReference type="AlphaFoldDB" id="A0AAD9FCX1"/>
<name>A0AAD9FCX1_DISEL</name>
<evidence type="ECO:0000256" key="5">
    <source>
        <dbReference type="ARBA" id="ARBA00036320"/>
    </source>
</evidence>
<gene>
    <name evidence="9" type="ORF">KUDE01_016708</name>
</gene>
<evidence type="ECO:0000313" key="9">
    <source>
        <dbReference type="EMBL" id="KAK1897169.1"/>
    </source>
</evidence>
<dbReference type="FunFam" id="2.40.10.10:FF:000005">
    <property type="entry name" value="Serine protease 37"/>
    <property type="match status" value="1"/>
</dbReference>
<keyword evidence="10" id="KW-1185">Reference proteome</keyword>
<comment type="subcellular location">
    <subcellularLocation>
        <location evidence="1">Secreted</location>
        <location evidence="1">Extracellular space</location>
    </subcellularLocation>
</comment>
<sequence>MFIRFELLSLILALTLGGQVHTGKIIGGQVAQSRPYMVLLEFHQAGKITHCGGFLLNVDFVMTAAHCQAYSYEVLLGVNNFWNTTEQQSLSVEKSYPHEDYKAGVLGNDIMLLKLSSQPILSKSVKPIAIACQGDEFLPKSCSTSGWGRTDENEIFMSRVLMEANVTLINNKQCNEDKLYCSNGEPRPAQGDSGGPLVCEGEKAYGVVSAGFQYTTDSRYCTVILRLPSTATGSIRLWEALIPATTDRLNLDV</sequence>
<dbReference type="SMART" id="SM00020">
    <property type="entry name" value="Tryp_SPc"/>
    <property type="match status" value="1"/>
</dbReference>
<comment type="caution">
    <text evidence="9">The sequence shown here is derived from an EMBL/GenBank/DDBJ whole genome shotgun (WGS) entry which is preliminary data.</text>
</comment>